<dbReference type="AlphaFoldDB" id="A0A3B0VF06"/>
<gene>
    <name evidence="2" type="ORF">MNBD_GAMMA01-2266</name>
</gene>
<feature type="transmembrane region" description="Helical" evidence="1">
    <location>
        <begin position="26"/>
        <end position="44"/>
    </location>
</feature>
<organism evidence="2">
    <name type="scientific">hydrothermal vent metagenome</name>
    <dbReference type="NCBI Taxonomy" id="652676"/>
    <lineage>
        <taxon>unclassified sequences</taxon>
        <taxon>metagenomes</taxon>
        <taxon>ecological metagenomes</taxon>
    </lineage>
</organism>
<proteinExistence type="predicted"/>
<accession>A0A3B0VF06</accession>
<feature type="transmembrane region" description="Helical" evidence="1">
    <location>
        <begin position="51"/>
        <end position="70"/>
    </location>
</feature>
<evidence type="ECO:0000256" key="1">
    <source>
        <dbReference type="SAM" id="Phobius"/>
    </source>
</evidence>
<sequence>MIVGVIVLSLIPISASIADIKNGDKIGHFIAYFTLMLWFTWLYPKPWVRNLYGIGFILLGGLMELLQSILRYRSGP</sequence>
<name>A0A3B0VF06_9ZZZZ</name>
<keyword evidence="1" id="KW-0472">Membrane</keyword>
<reference evidence="2" key="1">
    <citation type="submission" date="2018-06" db="EMBL/GenBank/DDBJ databases">
        <authorList>
            <person name="Zhirakovskaya E."/>
        </authorList>
    </citation>
    <scope>NUCLEOTIDE SEQUENCE</scope>
</reference>
<keyword evidence="1" id="KW-1133">Transmembrane helix</keyword>
<keyword evidence="1" id="KW-0812">Transmembrane</keyword>
<protein>
    <submittedName>
        <fullName evidence="2">Uncharacterized protein</fullName>
    </submittedName>
</protein>
<evidence type="ECO:0000313" key="2">
    <source>
        <dbReference type="EMBL" id="VAW42125.1"/>
    </source>
</evidence>
<dbReference type="EMBL" id="UOEW01000344">
    <property type="protein sequence ID" value="VAW42125.1"/>
    <property type="molecule type" value="Genomic_DNA"/>
</dbReference>